<name>A0A455T863_9CHLR</name>
<dbReference type="InterPro" id="IPR001347">
    <property type="entry name" value="SIS_dom"/>
</dbReference>
<dbReference type="GO" id="GO:0009254">
    <property type="term" value="P:peptidoglycan turnover"/>
    <property type="evidence" value="ECO:0007669"/>
    <property type="project" value="TreeGrafter"/>
</dbReference>
<dbReference type="GO" id="GO:0097367">
    <property type="term" value="F:carbohydrate derivative binding"/>
    <property type="evidence" value="ECO:0007669"/>
    <property type="project" value="InterPro"/>
</dbReference>
<comment type="subunit">
    <text evidence="1 12">Homodimer.</text>
</comment>
<dbReference type="PANTHER" id="PTHR10088:SF4">
    <property type="entry name" value="GLUCOKINASE REGULATORY PROTEIN"/>
    <property type="match status" value="1"/>
</dbReference>
<evidence type="ECO:0000256" key="3">
    <source>
        <dbReference type="ARBA" id="ARBA00023277"/>
    </source>
</evidence>
<keyword evidence="2 12" id="KW-0456">Lyase</keyword>
<dbReference type="Pfam" id="PF22645">
    <property type="entry name" value="GKRP_SIS_N"/>
    <property type="match status" value="1"/>
</dbReference>
<dbReference type="EMBL" id="AP019377">
    <property type="protein sequence ID" value="BBH95658.1"/>
    <property type="molecule type" value="Genomic_DNA"/>
</dbReference>
<evidence type="ECO:0000259" key="14">
    <source>
        <dbReference type="PROSITE" id="PS51464"/>
    </source>
</evidence>
<dbReference type="GO" id="GO:0046348">
    <property type="term" value="P:amino sugar catabolic process"/>
    <property type="evidence" value="ECO:0007669"/>
    <property type="project" value="InterPro"/>
</dbReference>
<dbReference type="InterPro" id="IPR005488">
    <property type="entry name" value="Etherase_MurQ"/>
</dbReference>
<gene>
    <name evidence="12 15" type="primary">murQ</name>
    <name evidence="15" type="ORF">KTA_38570</name>
</gene>
<dbReference type="Gene3D" id="3.40.50.10490">
    <property type="entry name" value="Glucose-6-phosphate isomerase like protein, domain 1"/>
    <property type="match status" value="1"/>
</dbReference>
<dbReference type="AlphaFoldDB" id="A0A455T863"/>
<dbReference type="Gene3D" id="1.10.8.1080">
    <property type="match status" value="1"/>
</dbReference>
<evidence type="ECO:0000256" key="2">
    <source>
        <dbReference type="ARBA" id="ARBA00023239"/>
    </source>
</evidence>
<dbReference type="GO" id="GO:0097173">
    <property type="term" value="P:N-acetylmuramic acid catabolic process"/>
    <property type="evidence" value="ECO:0007669"/>
    <property type="project" value="UniProtKB-UniPathway"/>
</dbReference>
<evidence type="ECO:0000256" key="1">
    <source>
        <dbReference type="ARBA" id="ARBA00011738"/>
    </source>
</evidence>
<evidence type="ECO:0000256" key="13">
    <source>
        <dbReference type="SAM" id="MobiDB-lite"/>
    </source>
</evidence>
<dbReference type="HAMAP" id="MF_00068">
    <property type="entry name" value="MurQ"/>
    <property type="match status" value="1"/>
</dbReference>
<evidence type="ECO:0000313" key="15">
    <source>
        <dbReference type="EMBL" id="BBH95658.1"/>
    </source>
</evidence>
<evidence type="ECO:0000256" key="6">
    <source>
        <dbReference type="ARBA" id="ARBA00060672"/>
    </source>
</evidence>
<proteinExistence type="inferred from homology"/>
<comment type="pathway">
    <text evidence="6">Cell wall biogenesis.</text>
</comment>
<dbReference type="NCBIfam" id="TIGR00274">
    <property type="entry name" value="N-acetylmuramic acid 6-phosphate etherase"/>
    <property type="match status" value="1"/>
</dbReference>
<evidence type="ECO:0000256" key="12">
    <source>
        <dbReference type="HAMAP-Rule" id="MF_00068"/>
    </source>
</evidence>
<evidence type="ECO:0000256" key="4">
    <source>
        <dbReference type="ARBA" id="ARBA00051747"/>
    </source>
</evidence>
<dbReference type="GO" id="GO:0016835">
    <property type="term" value="F:carbon-oxygen lyase activity"/>
    <property type="evidence" value="ECO:0007669"/>
    <property type="project" value="UniProtKB-UniRule"/>
</dbReference>
<organism evidence="15">
    <name type="scientific">Thermogemmatispora argillosa</name>
    <dbReference type="NCBI Taxonomy" id="2045280"/>
    <lineage>
        <taxon>Bacteria</taxon>
        <taxon>Bacillati</taxon>
        <taxon>Chloroflexota</taxon>
        <taxon>Ktedonobacteria</taxon>
        <taxon>Thermogemmatisporales</taxon>
        <taxon>Thermogemmatisporaceae</taxon>
        <taxon>Thermogemmatispora</taxon>
    </lineage>
</organism>
<dbReference type="Pfam" id="PF20741">
    <property type="entry name" value="GKRP-like_C"/>
    <property type="match status" value="1"/>
</dbReference>
<comment type="function">
    <text evidence="12">Specifically catalyzes the cleavage of the D-lactyl ether substituent of MurNAc 6-phosphate, producing GlcNAc 6-phosphate and D-lactate.</text>
</comment>
<comment type="miscellaneous">
    <text evidence="12">A lyase-type mechanism (elimination/hydration) is suggested for the cleavage of the lactyl ether bond of MurNAc 6-phosphate, with the formation of an alpha,beta-unsaturated aldehyde intermediate with (E)-stereochemistry, followed by the syn addition of water to give product.</text>
</comment>
<dbReference type="FunFam" id="3.40.50.10490:FF:000014">
    <property type="entry name" value="N-acetylmuramic acid 6-phosphate etherase"/>
    <property type="match status" value="1"/>
</dbReference>
<dbReference type="SUPFAM" id="SSF53697">
    <property type="entry name" value="SIS domain"/>
    <property type="match status" value="1"/>
</dbReference>
<feature type="active site" description="Proton donor" evidence="12">
    <location>
        <position position="95"/>
    </location>
</feature>
<reference evidence="15" key="1">
    <citation type="submission" date="2018-12" db="EMBL/GenBank/DDBJ databases">
        <title>Novel natural products biosynthetic potential of the class Ktedonobacteria.</title>
        <authorList>
            <person name="Zheng Y."/>
            <person name="Saitou A."/>
            <person name="Wang C.M."/>
            <person name="Toyoda A."/>
            <person name="Minakuchi Y."/>
            <person name="Sekiguchi Y."/>
            <person name="Ueda K."/>
            <person name="Takano H."/>
            <person name="Sakai Y."/>
            <person name="Yokota A."/>
            <person name="Yabe S."/>
        </authorList>
    </citation>
    <scope>NUCLEOTIDE SEQUENCE</scope>
    <source>
        <strain evidence="15">A3-2</strain>
    </source>
</reference>
<dbReference type="InterPro" id="IPR005486">
    <property type="entry name" value="Glucokinase_regulatory_CS"/>
</dbReference>
<comment type="catalytic activity">
    <reaction evidence="4 12">
        <text>N-acetyl-D-muramate 6-phosphate + H2O = N-acetyl-D-glucosamine 6-phosphate + (R)-lactate</text>
        <dbReference type="Rhea" id="RHEA:26410"/>
        <dbReference type="ChEBI" id="CHEBI:15377"/>
        <dbReference type="ChEBI" id="CHEBI:16004"/>
        <dbReference type="ChEBI" id="CHEBI:57513"/>
        <dbReference type="ChEBI" id="CHEBI:58722"/>
        <dbReference type="EC" id="4.2.1.126"/>
    </reaction>
</comment>
<feature type="active site" evidence="12">
    <location>
        <position position="126"/>
    </location>
</feature>
<sequence>MSASLQPDHSGESALSELVTEQDNPASRDIDRKSALEIVQIINAEDARVAEAVKQELPQIARAIEAIAARLSRGGRLIYMGAGTSGRLGALDASECPPTFNVPPDLVIGWVAGGPAALNQAHEDVEDSAEAGRNDAQQLQIRATDALVAITASGRTPYALGAATYAREQGALTIGLACNRHTPLEALVDIMIAPVVGPEVITGSTRMKAGTAQKMVLNMLSTGTMILLGKTYGNLMVDVQATNYKLQQRALRIVQLVTGLERTAAEAVLAQANGEVKTAIVCALSGLDPQSARQRLAEHHFILRATLDSLSC</sequence>
<evidence type="ECO:0000256" key="11">
    <source>
        <dbReference type="ARBA" id="ARBA00084049"/>
    </source>
</evidence>
<evidence type="ECO:0000256" key="9">
    <source>
        <dbReference type="ARBA" id="ARBA00070061"/>
    </source>
</evidence>
<dbReference type="InterPro" id="IPR046348">
    <property type="entry name" value="SIS_dom_sf"/>
</dbReference>
<dbReference type="PROSITE" id="PS01272">
    <property type="entry name" value="GCKR"/>
    <property type="match status" value="1"/>
</dbReference>
<dbReference type="InterPro" id="IPR040190">
    <property type="entry name" value="MURQ/GCKR"/>
</dbReference>
<comment type="pathway">
    <text evidence="12">Amino-sugar metabolism; N-acetylmuramate degradation.</text>
</comment>
<dbReference type="NCBIfam" id="NF003915">
    <property type="entry name" value="PRK05441.1"/>
    <property type="match status" value="1"/>
</dbReference>
<dbReference type="NCBIfam" id="NF009222">
    <property type="entry name" value="PRK12570.1"/>
    <property type="match status" value="1"/>
</dbReference>
<comment type="similarity">
    <text evidence="7 12">Belongs to the GCKR-like family. MurNAc-6-P etherase subfamily.</text>
</comment>
<keyword evidence="3 12" id="KW-0119">Carbohydrate metabolism</keyword>
<dbReference type="GO" id="GO:0016803">
    <property type="term" value="F:ether hydrolase activity"/>
    <property type="evidence" value="ECO:0007669"/>
    <property type="project" value="TreeGrafter"/>
</dbReference>
<evidence type="ECO:0000256" key="5">
    <source>
        <dbReference type="ARBA" id="ARBA00060595"/>
    </source>
</evidence>
<evidence type="ECO:0000256" key="8">
    <source>
        <dbReference type="ARBA" id="ARBA00067056"/>
    </source>
</evidence>
<accession>A0A455T863</accession>
<evidence type="ECO:0000256" key="7">
    <source>
        <dbReference type="ARBA" id="ARBA00061234"/>
    </source>
</evidence>
<evidence type="ECO:0000256" key="10">
    <source>
        <dbReference type="ARBA" id="ARBA00077905"/>
    </source>
</evidence>
<dbReference type="CDD" id="cd05007">
    <property type="entry name" value="SIS_Etherase"/>
    <property type="match status" value="1"/>
</dbReference>
<comment type="pathway">
    <text evidence="5">Amino-sugar metabolism; 1,6-anhydro-N-acetylmuramate degradation.</text>
</comment>
<protein>
    <recommendedName>
        <fullName evidence="9 12">N-acetylmuramic acid 6-phosphate etherase</fullName>
        <shortName evidence="12">MurNAc-6-P etherase</shortName>
        <ecNumber evidence="8 12">4.2.1.126</ecNumber>
    </recommendedName>
    <alternativeName>
        <fullName evidence="11 12">N-acetylmuramic acid 6-phosphate hydrolase</fullName>
    </alternativeName>
    <alternativeName>
        <fullName evidence="10 12">N-acetylmuramic acid 6-phosphate lyase</fullName>
    </alternativeName>
</protein>
<dbReference type="PROSITE" id="PS51464">
    <property type="entry name" value="SIS"/>
    <property type="match status" value="1"/>
</dbReference>
<feature type="domain" description="SIS" evidence="14">
    <location>
        <begin position="67"/>
        <end position="230"/>
    </location>
</feature>
<dbReference type="UniPathway" id="UPA00342"/>
<dbReference type="PANTHER" id="PTHR10088">
    <property type="entry name" value="GLUCOKINASE REGULATORY PROTEIN"/>
    <property type="match status" value="1"/>
</dbReference>
<dbReference type="EC" id="4.2.1.126" evidence="8 12"/>
<dbReference type="FunFam" id="1.10.8.1080:FF:000001">
    <property type="entry name" value="N-acetylmuramic acid 6-phosphate etherase"/>
    <property type="match status" value="1"/>
</dbReference>
<feature type="region of interest" description="Disordered" evidence="13">
    <location>
        <begin position="1"/>
        <end position="27"/>
    </location>
</feature>